<feature type="domain" description="Fibronectin type-III" evidence="5">
    <location>
        <begin position="988"/>
        <end position="1077"/>
    </location>
</feature>
<evidence type="ECO:0000256" key="2">
    <source>
        <dbReference type="SAM" id="MobiDB-lite"/>
    </source>
</evidence>
<dbReference type="GO" id="GO:0007156">
    <property type="term" value="P:homophilic cell adhesion via plasma membrane adhesion molecules"/>
    <property type="evidence" value="ECO:0007669"/>
    <property type="project" value="InterPro"/>
</dbReference>
<feature type="domain" description="SLH" evidence="6">
    <location>
        <begin position="1433"/>
        <end position="1487"/>
    </location>
</feature>
<dbReference type="RefSeq" id="WP_066083836.1">
    <property type="nucleotide sequence ID" value="NZ_LRVM01000001.1"/>
</dbReference>
<dbReference type="SUPFAM" id="SSF49313">
    <property type="entry name" value="Cadherin-like"/>
    <property type="match status" value="1"/>
</dbReference>
<dbReference type="EMBL" id="LRVM01000001">
    <property type="protein sequence ID" value="KXL54355.1"/>
    <property type="molecule type" value="Genomic_DNA"/>
</dbReference>
<protein>
    <submittedName>
        <fullName evidence="8">Endo-1,4-beta-xylanase A</fullName>
        <ecNumber evidence="8">3.2.1.8</ecNumber>
    </submittedName>
</protein>
<keyword evidence="8" id="KW-0624">Polysaccharide degradation</keyword>
<dbReference type="NCBIfam" id="TIGR01965">
    <property type="entry name" value="VCBS_repeat"/>
    <property type="match status" value="1"/>
</dbReference>
<dbReference type="Gene3D" id="2.60.40.1080">
    <property type="match status" value="2"/>
</dbReference>
<dbReference type="SUPFAM" id="SSF49265">
    <property type="entry name" value="Fibronectin type III"/>
    <property type="match status" value="3"/>
</dbReference>
<feature type="region of interest" description="Disordered" evidence="2">
    <location>
        <begin position="1064"/>
        <end position="1094"/>
    </location>
</feature>
<keyword evidence="1" id="KW-0677">Repeat</keyword>
<keyword evidence="8" id="KW-0326">Glycosidase</keyword>
<feature type="domain" description="Fibronectin type-III" evidence="5">
    <location>
        <begin position="814"/>
        <end position="904"/>
    </location>
</feature>
<evidence type="ECO:0000259" key="6">
    <source>
        <dbReference type="PROSITE" id="PS51272"/>
    </source>
</evidence>
<keyword evidence="8" id="KW-0378">Hydrolase</keyword>
<evidence type="ECO:0000259" key="4">
    <source>
        <dbReference type="PROSITE" id="PS50268"/>
    </source>
</evidence>
<dbReference type="GO" id="GO:0045493">
    <property type="term" value="P:xylan catabolic process"/>
    <property type="evidence" value="ECO:0007669"/>
    <property type="project" value="UniProtKB-KW"/>
</dbReference>
<dbReference type="InterPro" id="IPR008964">
    <property type="entry name" value="Invasin/intimin_cell_adhesion"/>
</dbReference>
<keyword evidence="3" id="KW-0812">Transmembrane</keyword>
<dbReference type="CDD" id="cd11304">
    <property type="entry name" value="Cadherin_repeat"/>
    <property type="match status" value="1"/>
</dbReference>
<dbReference type="Pfam" id="PF00395">
    <property type="entry name" value="SLH"/>
    <property type="match status" value="3"/>
</dbReference>
<feature type="compositionally biased region" description="Polar residues" evidence="2">
    <location>
        <begin position="1068"/>
        <end position="1078"/>
    </location>
</feature>
<feature type="domain" description="Fibronectin type-III" evidence="5">
    <location>
        <begin position="644"/>
        <end position="730"/>
    </location>
</feature>
<evidence type="ECO:0000313" key="7">
    <source>
        <dbReference type="EMBL" id="KXL54230.1"/>
    </source>
</evidence>
<dbReference type="PANTHER" id="PTHR34720:SF9">
    <property type="entry name" value="BLR4714 PROTEIN"/>
    <property type="match status" value="1"/>
</dbReference>
<name>A0A136WIH8_9FIRM</name>
<dbReference type="InterPro" id="IPR036116">
    <property type="entry name" value="FN3_sf"/>
</dbReference>
<comment type="caution">
    <text evidence="8">The sequence shown here is derived from an EMBL/GenBank/DDBJ whole genome shotgun (WGS) entry which is preliminary data.</text>
</comment>
<dbReference type="STRING" id="36847.CLNEO_03320"/>
<evidence type="ECO:0000313" key="8">
    <source>
        <dbReference type="EMBL" id="KXL54355.1"/>
    </source>
</evidence>
<dbReference type="SUPFAM" id="SSF81296">
    <property type="entry name" value="E set domains"/>
    <property type="match status" value="1"/>
</dbReference>
<dbReference type="SUPFAM" id="SSF49373">
    <property type="entry name" value="Invasin/intimin cell-adhesion fragments"/>
    <property type="match status" value="2"/>
</dbReference>
<dbReference type="EC" id="3.2.1.8" evidence="8"/>
<dbReference type="InterPro" id="IPR013783">
    <property type="entry name" value="Ig-like_fold"/>
</dbReference>
<dbReference type="InterPro" id="IPR001119">
    <property type="entry name" value="SLH_dom"/>
</dbReference>
<dbReference type="PATRIC" id="fig|36847.3.peg.414"/>
<sequence>MQNILSAKGRRFLSAVLTLVMVMGLFVAFPLEARAADGTLSFSGSDADLFDGSNTTITRTIGEKTFTLTGAGGLWYDGQGLYAYEGPDDKVKLTIEIESEYMFDLSSFDAMADDGNVNADVTYANGNSESFPFGAINSSGLMTINVSGLPTQNITKVVLSSDNYAVFQNIELKNIQAISELAPTVTGISPSAGTTGGATIVTITGTNFIDVSDVKFGATAASSYTVNSETQITATSPEGSEGTVHVTVENWAGTSETGAADQFTYVEPPSVTTSTPVSYTDTSAYDTFTNTTGTISATSGGSITSYGISDGTVGSWEIEGKTYDASKAGTYGTLYVDSGSGEYVYVPNNGAINGTIENESETFTVTATDNSDLAGSATLTVNITGANDIPTDIALSNSSILENAGENGMVGSLSTIDIDHGDTFTYAIVGGDDASAFNINGTMLRMNSSANYAIQSSYTVSIRTMDMGGMTFDKQFTITVSNVNDPPTLTATPRNPTFTSGGSAVLLFSNTAVDTVEAGQMIKQLALTITNVMDGASEKIAIDGTKVALTTGNSGTSGGNDYTYQVSLTGGTATVVITKAGDISVSAVQTLVDGLAYENSSSSPTLLNRVITLTGIRDNGGTENGGEDSTSLSIVSTVIVSVEPPSAPSGCTAIAGDTSATVSFTPPASSGVTYTVLVNPSHVPSVSGTGSPIVVTGLTNGQAYTFTVTATNVGGTSAPSDPSNSVTPKLSQTITFNNPGAQNFSTTPQLEATASSNLPVTFSSSTTGVCTIDGNGYLTFITAGTATINADQPGNGSYLAAPQVSQSFTVNPVAPGAPTNVVATAGDGSASVAFSPPNFTGGTNISVYTVTGNSPYIAPVSGAGSPITVTGLTNGQAYTFTVTASNVAGDGPSSAPSNSVTPAASQTITFNNPGAQNFGTTPQLTASSDSSLTVSFRSETPEVCTITPEGVLTFIRAGQATITAEQEGNINYLPAIPVSRTFYVNGVEPGAPTIGTAKAGNGRATVSFTPPESNGGLEITSYIVTSNPGGITATGTTSPIVITGLTNGTDYTFTVAATSAVGTGGASLDSNSVTPRVASSSGGGGSSSTPTTTPVTTQAYKAEVKGESNSSTLPVAVDTNTGSASIDASTQIKLLSEGKGATITVPSIPDVASYTVGIPIPNLSTNSLMGSLTIDTANGTITLPSNMLTGAKGQDGSKAQITMGEGDKDNLPDQVKDAIGNRPLIQLTLAVDGNQTQWNNPAAPVMVAIPYTPTAKELENPESIVVWYIDGSGNVVTIPNGHYHAATGTVTFETTHFSDYGVAYNPVSFHDVAADAWYKKAVTFIAARGITTGTGDGNFSPEAKLTRGEFIVLMMKAYGIAPNTKAKDNFADAGNTYYTGYLATAKQLGITSGIGDNMYAPNKEITRQEMFTLLYNALKAIDQLPQGSVGKTLSDFTDAPQVDKWAVDAMTLLVKTGTVSGNGGKITPTGTTTRGEMVQVLYSLLRK</sequence>
<dbReference type="GO" id="GO:0016020">
    <property type="term" value="C:membrane"/>
    <property type="evidence" value="ECO:0007669"/>
    <property type="project" value="InterPro"/>
</dbReference>
<dbReference type="CDD" id="cd00102">
    <property type="entry name" value="IPT"/>
    <property type="match status" value="1"/>
</dbReference>
<feature type="domain" description="SLH" evidence="6">
    <location>
        <begin position="1305"/>
        <end position="1368"/>
    </location>
</feature>
<keyword evidence="3" id="KW-0472">Membrane</keyword>
<feature type="domain" description="SLH" evidence="6">
    <location>
        <begin position="1369"/>
        <end position="1428"/>
    </location>
</feature>
<feature type="domain" description="Cadherin" evidence="4">
    <location>
        <begin position="392"/>
        <end position="498"/>
    </location>
</feature>
<dbReference type="Pfam" id="PF00041">
    <property type="entry name" value="fn3"/>
    <property type="match status" value="3"/>
</dbReference>
<dbReference type="Gene3D" id="2.60.40.60">
    <property type="entry name" value="Cadherins"/>
    <property type="match status" value="1"/>
</dbReference>
<dbReference type="PROSITE" id="PS51272">
    <property type="entry name" value="SLH"/>
    <property type="match status" value="3"/>
</dbReference>
<dbReference type="InterPro" id="IPR014756">
    <property type="entry name" value="Ig_E-set"/>
</dbReference>
<reference evidence="8 9" key="1">
    <citation type="submission" date="2016-01" db="EMBL/GenBank/DDBJ databases">
        <title>Genome sequence of Clostridium neopropionicum X4, DSM-3847.</title>
        <authorList>
            <person name="Poehlein A."/>
            <person name="Beck M.H."/>
            <person name="Bengelsdorf F.R."/>
            <person name="Daniel R."/>
            <person name="Duerre P."/>
        </authorList>
    </citation>
    <scope>NUCLEOTIDE SEQUENCE [LARGE SCALE GENOMIC DNA]</scope>
    <source>
        <strain evidence="8 9">DSM-3847</strain>
    </source>
</reference>
<feature type="transmembrane region" description="Helical" evidence="3">
    <location>
        <begin position="12"/>
        <end position="31"/>
    </location>
</feature>
<dbReference type="GO" id="GO:0005509">
    <property type="term" value="F:calcium ion binding"/>
    <property type="evidence" value="ECO:0007669"/>
    <property type="project" value="InterPro"/>
</dbReference>
<dbReference type="InterPro" id="IPR002126">
    <property type="entry name" value="Cadherin-like_dom"/>
</dbReference>
<evidence type="ECO:0000259" key="5">
    <source>
        <dbReference type="PROSITE" id="PS50853"/>
    </source>
</evidence>
<evidence type="ECO:0000256" key="3">
    <source>
        <dbReference type="SAM" id="Phobius"/>
    </source>
</evidence>
<keyword evidence="8" id="KW-0858">Xylan degradation</keyword>
<accession>A0A136WIH8</accession>
<dbReference type="PROSITE" id="PS50853">
    <property type="entry name" value="FN3"/>
    <property type="match status" value="3"/>
</dbReference>
<proteinExistence type="predicted"/>
<dbReference type="InterPro" id="IPR015919">
    <property type="entry name" value="Cadherin-like_sf"/>
</dbReference>
<evidence type="ECO:0000256" key="1">
    <source>
        <dbReference type="ARBA" id="ARBA00022737"/>
    </source>
</evidence>
<organism evidence="8 9">
    <name type="scientific">Anaerotignum neopropionicum</name>
    <dbReference type="NCBI Taxonomy" id="36847"/>
    <lineage>
        <taxon>Bacteria</taxon>
        <taxon>Bacillati</taxon>
        <taxon>Bacillota</taxon>
        <taxon>Clostridia</taxon>
        <taxon>Lachnospirales</taxon>
        <taxon>Anaerotignaceae</taxon>
        <taxon>Anaerotignum</taxon>
    </lineage>
</organism>
<dbReference type="SMART" id="SM00112">
    <property type="entry name" value="CA"/>
    <property type="match status" value="2"/>
</dbReference>
<dbReference type="CDD" id="cd00063">
    <property type="entry name" value="FN3"/>
    <property type="match status" value="3"/>
</dbReference>
<gene>
    <name evidence="8" type="primary">xynA1_5</name>
    <name evidence="7" type="synonym">xynA1_2</name>
    <name evidence="7" type="ORF">CLNEO_03320</name>
    <name evidence="8" type="ORF">CLNEO_04610</name>
</gene>
<dbReference type="EMBL" id="LRVM01000001">
    <property type="protein sequence ID" value="KXL54230.1"/>
    <property type="molecule type" value="Genomic_DNA"/>
</dbReference>
<dbReference type="GO" id="GO:0031176">
    <property type="term" value="F:endo-1,4-beta-xylanase activity"/>
    <property type="evidence" value="ECO:0007669"/>
    <property type="project" value="UniProtKB-EC"/>
</dbReference>
<dbReference type="SMART" id="SM00060">
    <property type="entry name" value="FN3"/>
    <property type="match status" value="3"/>
</dbReference>
<dbReference type="Gene3D" id="2.60.40.10">
    <property type="entry name" value="Immunoglobulins"/>
    <property type="match status" value="4"/>
</dbReference>
<dbReference type="Proteomes" id="UP000070539">
    <property type="component" value="Unassembled WGS sequence"/>
</dbReference>
<dbReference type="Pfam" id="PF01833">
    <property type="entry name" value="TIG"/>
    <property type="match status" value="1"/>
</dbReference>
<dbReference type="SMART" id="SM00429">
    <property type="entry name" value="IPT"/>
    <property type="match status" value="1"/>
</dbReference>
<evidence type="ECO:0000313" key="9">
    <source>
        <dbReference type="Proteomes" id="UP000070539"/>
    </source>
</evidence>
<dbReference type="PROSITE" id="PS50268">
    <property type="entry name" value="CADHERIN_2"/>
    <property type="match status" value="1"/>
</dbReference>
<keyword evidence="8" id="KW-0119">Carbohydrate metabolism</keyword>
<keyword evidence="9" id="KW-1185">Reference proteome</keyword>
<dbReference type="PANTHER" id="PTHR34720">
    <property type="entry name" value="MICROCYSTIN DEPENDENT PROTEIN"/>
    <property type="match status" value="1"/>
</dbReference>
<dbReference type="InterPro" id="IPR002909">
    <property type="entry name" value="IPT_dom"/>
</dbReference>
<keyword evidence="3" id="KW-1133">Transmembrane helix</keyword>
<dbReference type="InterPro" id="IPR003961">
    <property type="entry name" value="FN3_dom"/>
</dbReference>
<dbReference type="InterPro" id="IPR010221">
    <property type="entry name" value="VCBS_dom"/>
</dbReference>